<dbReference type="Proteomes" id="UP000229498">
    <property type="component" value="Unassembled WGS sequence"/>
</dbReference>
<dbReference type="InterPro" id="IPR003661">
    <property type="entry name" value="HisK_dim/P_dom"/>
</dbReference>
<evidence type="ECO:0000259" key="8">
    <source>
        <dbReference type="PROSITE" id="PS50109"/>
    </source>
</evidence>
<dbReference type="SUPFAM" id="SSF47384">
    <property type="entry name" value="Homodimeric domain of signal transducing histidine kinase"/>
    <property type="match status" value="1"/>
</dbReference>
<dbReference type="Pfam" id="PF07696">
    <property type="entry name" value="7TMR-DISMED2"/>
    <property type="match status" value="1"/>
</dbReference>
<feature type="domain" description="Histidine kinase" evidence="8">
    <location>
        <begin position="428"/>
        <end position="648"/>
    </location>
</feature>
<feature type="transmembrane region" description="Helical" evidence="7">
    <location>
        <begin position="203"/>
        <end position="226"/>
    </location>
</feature>
<dbReference type="CDD" id="cd00075">
    <property type="entry name" value="HATPase"/>
    <property type="match status" value="1"/>
</dbReference>
<keyword evidence="7" id="KW-0472">Membrane</keyword>
<keyword evidence="4" id="KW-0808">Transferase</keyword>
<evidence type="ECO:0000313" key="10">
    <source>
        <dbReference type="Proteomes" id="UP000229498"/>
    </source>
</evidence>
<dbReference type="EMBL" id="PHIG01000064">
    <property type="protein sequence ID" value="PJK27416.1"/>
    <property type="molecule type" value="Genomic_DNA"/>
</dbReference>
<feature type="transmembrane region" description="Helical" evidence="7">
    <location>
        <begin position="263"/>
        <end position="283"/>
    </location>
</feature>
<dbReference type="InterPro" id="IPR050736">
    <property type="entry name" value="Sensor_HK_Regulatory"/>
</dbReference>
<evidence type="ECO:0000256" key="4">
    <source>
        <dbReference type="ARBA" id="ARBA00022679"/>
    </source>
</evidence>
<dbReference type="InterPro" id="IPR036097">
    <property type="entry name" value="HisK_dim/P_sf"/>
</dbReference>
<dbReference type="Gene3D" id="1.10.287.130">
    <property type="match status" value="1"/>
</dbReference>
<dbReference type="PROSITE" id="PS50109">
    <property type="entry name" value="HIS_KIN"/>
    <property type="match status" value="1"/>
</dbReference>
<keyword evidence="10" id="KW-1185">Reference proteome</keyword>
<dbReference type="InterPro" id="IPR011622">
    <property type="entry name" value="7TMR_DISM_rcpt_extracell_dom2"/>
</dbReference>
<evidence type="ECO:0000256" key="6">
    <source>
        <dbReference type="ARBA" id="ARBA00023012"/>
    </source>
</evidence>
<evidence type="ECO:0000256" key="3">
    <source>
        <dbReference type="ARBA" id="ARBA00022553"/>
    </source>
</evidence>
<dbReference type="SMART" id="SM00388">
    <property type="entry name" value="HisKA"/>
    <property type="match status" value="1"/>
</dbReference>
<keyword evidence="7" id="KW-1133">Transmembrane helix</keyword>
<organism evidence="9 10">
    <name type="scientific">Minwuia thermotolerans</name>
    <dbReference type="NCBI Taxonomy" id="2056226"/>
    <lineage>
        <taxon>Bacteria</taxon>
        <taxon>Pseudomonadati</taxon>
        <taxon>Pseudomonadota</taxon>
        <taxon>Alphaproteobacteria</taxon>
        <taxon>Minwuiales</taxon>
        <taxon>Minwuiaceae</taxon>
        <taxon>Minwuia</taxon>
    </lineage>
</organism>
<dbReference type="PRINTS" id="PR00344">
    <property type="entry name" value="BCTRLSENSOR"/>
</dbReference>
<feature type="transmembrane region" description="Helical" evidence="7">
    <location>
        <begin position="384"/>
        <end position="405"/>
    </location>
</feature>
<keyword evidence="5" id="KW-0418">Kinase</keyword>
<dbReference type="InterPro" id="IPR036890">
    <property type="entry name" value="HATPase_C_sf"/>
</dbReference>
<dbReference type="PANTHER" id="PTHR43711:SF26">
    <property type="entry name" value="SENSOR HISTIDINE KINASE RCSC"/>
    <property type="match status" value="1"/>
</dbReference>
<dbReference type="InterPro" id="IPR011623">
    <property type="entry name" value="7TMR_DISM_rcpt_extracell_dom1"/>
</dbReference>
<evidence type="ECO:0000313" key="9">
    <source>
        <dbReference type="EMBL" id="PJK27416.1"/>
    </source>
</evidence>
<reference evidence="9 10" key="1">
    <citation type="submission" date="2017-11" db="EMBL/GenBank/DDBJ databases">
        <title>Draft genome sequence of Rhizobiales bacterium SY3-13.</title>
        <authorList>
            <person name="Sun C."/>
        </authorList>
    </citation>
    <scope>NUCLEOTIDE SEQUENCE [LARGE SCALE GENOMIC DNA]</scope>
    <source>
        <strain evidence="9 10">SY3-13</strain>
    </source>
</reference>
<name>A0A2M9FVE6_9PROT</name>
<evidence type="ECO:0000256" key="7">
    <source>
        <dbReference type="SAM" id="Phobius"/>
    </source>
</evidence>
<evidence type="ECO:0000256" key="2">
    <source>
        <dbReference type="ARBA" id="ARBA00012438"/>
    </source>
</evidence>
<dbReference type="InterPro" id="IPR003594">
    <property type="entry name" value="HATPase_dom"/>
</dbReference>
<dbReference type="Pfam" id="PF07695">
    <property type="entry name" value="7TMR-DISM_7TM"/>
    <property type="match status" value="1"/>
</dbReference>
<feature type="transmembrane region" description="Helical" evidence="7">
    <location>
        <begin position="322"/>
        <end position="343"/>
    </location>
</feature>
<dbReference type="Gene3D" id="3.30.565.10">
    <property type="entry name" value="Histidine kinase-like ATPase, C-terminal domain"/>
    <property type="match status" value="1"/>
</dbReference>
<dbReference type="Pfam" id="PF02518">
    <property type="entry name" value="HATPase_c"/>
    <property type="match status" value="1"/>
</dbReference>
<dbReference type="PANTHER" id="PTHR43711">
    <property type="entry name" value="TWO-COMPONENT HISTIDINE KINASE"/>
    <property type="match status" value="1"/>
</dbReference>
<feature type="transmembrane region" description="Helical" evidence="7">
    <location>
        <begin position="299"/>
        <end position="316"/>
    </location>
</feature>
<keyword evidence="6" id="KW-0902">Two-component regulatory system</keyword>
<dbReference type="InterPro" id="IPR004358">
    <property type="entry name" value="Sig_transdc_His_kin-like_C"/>
</dbReference>
<accession>A0A2M9FVE6</accession>
<feature type="transmembrane region" description="Helical" evidence="7">
    <location>
        <begin position="355"/>
        <end position="372"/>
    </location>
</feature>
<dbReference type="OrthoDB" id="9813151at2"/>
<keyword evidence="7" id="KW-0812">Transmembrane</keyword>
<dbReference type="GO" id="GO:0000155">
    <property type="term" value="F:phosphorelay sensor kinase activity"/>
    <property type="evidence" value="ECO:0007669"/>
    <property type="project" value="InterPro"/>
</dbReference>
<protein>
    <recommendedName>
        <fullName evidence="2">histidine kinase</fullName>
        <ecNumber evidence="2">2.7.13.3</ecNumber>
    </recommendedName>
</protein>
<evidence type="ECO:0000256" key="1">
    <source>
        <dbReference type="ARBA" id="ARBA00000085"/>
    </source>
</evidence>
<dbReference type="InterPro" id="IPR005467">
    <property type="entry name" value="His_kinase_dom"/>
</dbReference>
<feature type="transmembrane region" description="Helical" evidence="7">
    <location>
        <begin position="238"/>
        <end position="257"/>
    </location>
</feature>
<dbReference type="Pfam" id="PF00512">
    <property type="entry name" value="HisKA"/>
    <property type="match status" value="1"/>
</dbReference>
<gene>
    <name evidence="9" type="ORF">CVT23_22345</name>
</gene>
<proteinExistence type="predicted"/>
<dbReference type="AlphaFoldDB" id="A0A2M9FVE6"/>
<comment type="caution">
    <text evidence="9">The sequence shown here is derived from an EMBL/GenBank/DDBJ whole genome shotgun (WGS) entry which is preliminary data.</text>
</comment>
<dbReference type="CDD" id="cd00082">
    <property type="entry name" value="HisKA"/>
    <property type="match status" value="1"/>
</dbReference>
<comment type="catalytic activity">
    <reaction evidence="1">
        <text>ATP + protein L-histidine = ADP + protein N-phospho-L-histidine.</text>
        <dbReference type="EC" id="2.7.13.3"/>
    </reaction>
</comment>
<dbReference type="Gene3D" id="2.60.40.2380">
    <property type="match status" value="1"/>
</dbReference>
<sequence length="652" mass="70486">MARRIGFPLRRLWRVRIPHAGRVTGAVALALLAALLIHSAMRMDATGAPAKERGLAVSYHVGPMELTAADGVWRPAAAPEWRMAEGDELHLGFRAEPVWLRVEVANDAARPFDGVLVYKFPYIDRILFHGYDEVGAPVIRQRGDSAPLDRSLPASHFPAFPVDVAAGGTAVYYLQVTTTSVVLAPLKLYSEKGFERMVLRDHLLFGALFGAVLAVCMYVFTVFLTVRDKAYLDFIPFSLAYAGYVAVASGMGQIWFWPGGWEYANPLFFVLQGLLFASGVRFFQRYLGTPERHPRVDTIMRLLVAVGLLTSLAPVLPAPVGAALIAFVAGPGAIFVFGLAIYLSFRGSDRARVVAFGWGFSQLTAVFLYLRVLDLAPYHPINHYLTAIGCAVATLYFAIALALGLRRQQKQLLLAEELNDTRNSFMAGMSHELRTPLNAIMGFSEMISKEMLGPVSPPTYRDYATDIHDSSRNMLKLVDDVLGIARIESGKFRLETETLDAGELLAETAADFADAAAQAGAQVEVAAPDGDLVIEADRGALRQVLHNLLSNAVKFSPEGGVVSARAQGDGTGVTIGIADQGPGIAEADRERVLQPFEVVRSDAHTAKSGAGLGLPLSRMLVELHGGALTIRSAPDAGTTVTVWLLRRVDSGG</sequence>
<dbReference type="EC" id="2.7.13.3" evidence="2"/>
<dbReference type="SMART" id="SM00387">
    <property type="entry name" value="HATPase_c"/>
    <property type="match status" value="1"/>
</dbReference>
<dbReference type="SUPFAM" id="SSF55874">
    <property type="entry name" value="ATPase domain of HSP90 chaperone/DNA topoisomerase II/histidine kinase"/>
    <property type="match status" value="1"/>
</dbReference>
<evidence type="ECO:0000256" key="5">
    <source>
        <dbReference type="ARBA" id="ARBA00022777"/>
    </source>
</evidence>
<keyword evidence="3" id="KW-0597">Phosphoprotein</keyword>